<sequence length="132" mass="13143">MMHRTDPEAAPLRPAVRALAVALLMLGALIGGTFPAQAEPAPAPPPPSSAGPLACPYHAKSPSDSQGNPQGCGSEVSVCTPSTVPPIPPVLPAPLGSFVPPWLLDPDGTGPALATSPSAVPTDLTGLCVSRT</sequence>
<evidence type="ECO:0000256" key="1">
    <source>
        <dbReference type="SAM" id="MobiDB-lite"/>
    </source>
</evidence>
<protein>
    <submittedName>
        <fullName evidence="3">Uncharacterized protein</fullName>
    </submittedName>
</protein>
<keyword evidence="2" id="KW-0732">Signal</keyword>
<feature type="chain" id="PRO_5046043397" evidence="2">
    <location>
        <begin position="39"/>
        <end position="132"/>
    </location>
</feature>
<keyword evidence="4" id="KW-1185">Reference proteome</keyword>
<comment type="caution">
    <text evidence="3">The sequence shown here is derived from an EMBL/GenBank/DDBJ whole genome shotgun (WGS) entry which is preliminary data.</text>
</comment>
<gene>
    <name evidence="3" type="ORF">AB0C36_24570</name>
</gene>
<feature type="signal peptide" evidence="2">
    <location>
        <begin position="1"/>
        <end position="38"/>
    </location>
</feature>
<name>A0ABV3DN70_9ACTN</name>
<dbReference type="RefSeq" id="WP_358357465.1">
    <property type="nucleotide sequence ID" value="NZ_JBEZFP010000068.1"/>
</dbReference>
<feature type="compositionally biased region" description="Polar residues" evidence="1">
    <location>
        <begin position="62"/>
        <end position="71"/>
    </location>
</feature>
<feature type="region of interest" description="Disordered" evidence="1">
    <location>
        <begin position="34"/>
        <end position="77"/>
    </location>
</feature>
<dbReference type="EMBL" id="JBEZFP010000068">
    <property type="protein sequence ID" value="MEU8136672.1"/>
    <property type="molecule type" value="Genomic_DNA"/>
</dbReference>
<evidence type="ECO:0000313" key="3">
    <source>
        <dbReference type="EMBL" id="MEU8136672.1"/>
    </source>
</evidence>
<organism evidence="3 4">
    <name type="scientific">Streptodolium elevatio</name>
    <dbReference type="NCBI Taxonomy" id="3157996"/>
    <lineage>
        <taxon>Bacteria</taxon>
        <taxon>Bacillati</taxon>
        <taxon>Actinomycetota</taxon>
        <taxon>Actinomycetes</taxon>
        <taxon>Kitasatosporales</taxon>
        <taxon>Streptomycetaceae</taxon>
        <taxon>Streptodolium</taxon>
    </lineage>
</organism>
<dbReference type="Proteomes" id="UP001551482">
    <property type="component" value="Unassembled WGS sequence"/>
</dbReference>
<accession>A0ABV3DN70</accession>
<evidence type="ECO:0000256" key="2">
    <source>
        <dbReference type="SAM" id="SignalP"/>
    </source>
</evidence>
<proteinExistence type="predicted"/>
<reference evidence="3 4" key="1">
    <citation type="submission" date="2024-06" db="EMBL/GenBank/DDBJ databases">
        <title>The Natural Products Discovery Center: Release of the First 8490 Sequenced Strains for Exploring Actinobacteria Biosynthetic Diversity.</title>
        <authorList>
            <person name="Kalkreuter E."/>
            <person name="Kautsar S.A."/>
            <person name="Yang D."/>
            <person name="Bader C.D."/>
            <person name="Teijaro C.N."/>
            <person name="Fluegel L."/>
            <person name="Davis C.M."/>
            <person name="Simpson J.R."/>
            <person name="Lauterbach L."/>
            <person name="Steele A.D."/>
            <person name="Gui C."/>
            <person name="Meng S."/>
            <person name="Li G."/>
            <person name="Viehrig K."/>
            <person name="Ye F."/>
            <person name="Su P."/>
            <person name="Kiefer A.F."/>
            <person name="Nichols A."/>
            <person name="Cepeda A.J."/>
            <person name="Yan W."/>
            <person name="Fan B."/>
            <person name="Jiang Y."/>
            <person name="Adhikari A."/>
            <person name="Zheng C.-J."/>
            <person name="Schuster L."/>
            <person name="Cowan T.M."/>
            <person name="Smanski M.J."/>
            <person name="Chevrette M.G."/>
            <person name="De Carvalho L.P.S."/>
            <person name="Shen B."/>
        </authorList>
    </citation>
    <scope>NUCLEOTIDE SEQUENCE [LARGE SCALE GENOMIC DNA]</scope>
    <source>
        <strain evidence="3 4">NPDC048946</strain>
    </source>
</reference>
<evidence type="ECO:0000313" key="4">
    <source>
        <dbReference type="Proteomes" id="UP001551482"/>
    </source>
</evidence>